<gene>
    <name evidence="1" type="ORF">PITG_19002</name>
</gene>
<dbReference type="Proteomes" id="UP000006643">
    <property type="component" value="Unassembled WGS sequence"/>
</dbReference>
<dbReference type="HOGENOM" id="CLU_958011_0_0_1"/>
<sequence length="291" mass="32958">MLKFVAAARNRPEKKQKLVFSRLNSDATQVNGVLSNDRFTAVDVYPKSASDKVLSSLHPKRTASVNAVSENKQCKIGKTMVSAKRKGDKKIKHAWEEELLADEARISITHRGMGFVRAKQLEISPYEIDNAACKSLSHLVRTRNMRVEEATQFIRGEHDNDRRPNKAIDPERLHRVLRGYPPLDELTKIAEVGTDVEWRQGPMKNRPPPKNHGSCRRYLRAVTRSIREGQDAGQYMVVEAETLDRWSEITCSSLGAVVKKGGDPNEEVCTIHDLSFQKNDSRDTATKTEFY</sequence>
<dbReference type="EMBL" id="DS028191">
    <property type="protein sequence ID" value="EEY68687.1"/>
    <property type="molecule type" value="Genomic_DNA"/>
</dbReference>
<dbReference type="VEuPathDB" id="FungiDB:PITG_19002"/>
<dbReference type="InParanoid" id="D0NYQ8"/>
<dbReference type="eggNOG" id="ENOG502RG35">
    <property type="taxonomic scope" value="Eukaryota"/>
</dbReference>
<proteinExistence type="predicted"/>
<protein>
    <submittedName>
        <fullName evidence="1">Uncharacterized protein</fullName>
    </submittedName>
</protein>
<keyword evidence="2" id="KW-1185">Reference proteome</keyword>
<dbReference type="GeneID" id="9477557"/>
<dbReference type="AlphaFoldDB" id="D0NYQ8"/>
<evidence type="ECO:0000313" key="2">
    <source>
        <dbReference type="Proteomes" id="UP000006643"/>
    </source>
</evidence>
<dbReference type="OMA" id="RWSEITC"/>
<dbReference type="OrthoDB" id="128450at2759"/>
<dbReference type="RefSeq" id="XP_002997493.1">
    <property type="nucleotide sequence ID" value="XM_002997447.1"/>
</dbReference>
<name>D0NYQ8_PHYIT</name>
<evidence type="ECO:0000313" key="1">
    <source>
        <dbReference type="EMBL" id="EEY68687.1"/>
    </source>
</evidence>
<dbReference type="KEGG" id="pif:PITG_19002"/>
<organism evidence="1 2">
    <name type="scientific">Phytophthora infestans (strain T30-4)</name>
    <name type="common">Potato late blight agent</name>
    <dbReference type="NCBI Taxonomy" id="403677"/>
    <lineage>
        <taxon>Eukaryota</taxon>
        <taxon>Sar</taxon>
        <taxon>Stramenopiles</taxon>
        <taxon>Oomycota</taxon>
        <taxon>Peronosporomycetes</taxon>
        <taxon>Peronosporales</taxon>
        <taxon>Peronosporaceae</taxon>
        <taxon>Phytophthora</taxon>
    </lineage>
</organism>
<reference evidence="2" key="1">
    <citation type="journal article" date="2009" name="Nature">
        <title>Genome sequence and analysis of the Irish potato famine pathogen Phytophthora infestans.</title>
        <authorList>
            <consortium name="The Broad Institute Genome Sequencing Platform"/>
            <person name="Haas B.J."/>
            <person name="Kamoun S."/>
            <person name="Zody M.C."/>
            <person name="Jiang R.H."/>
            <person name="Handsaker R.E."/>
            <person name="Cano L.M."/>
            <person name="Grabherr M."/>
            <person name="Kodira C.D."/>
            <person name="Raffaele S."/>
            <person name="Torto-Alalibo T."/>
            <person name="Bozkurt T.O."/>
            <person name="Ah-Fong A.M."/>
            <person name="Alvarado L."/>
            <person name="Anderson V.L."/>
            <person name="Armstrong M.R."/>
            <person name="Avrova A."/>
            <person name="Baxter L."/>
            <person name="Beynon J."/>
            <person name="Boevink P.C."/>
            <person name="Bollmann S.R."/>
            <person name="Bos J.I."/>
            <person name="Bulone V."/>
            <person name="Cai G."/>
            <person name="Cakir C."/>
            <person name="Carrington J.C."/>
            <person name="Chawner M."/>
            <person name="Conti L."/>
            <person name="Costanzo S."/>
            <person name="Ewan R."/>
            <person name="Fahlgren N."/>
            <person name="Fischbach M.A."/>
            <person name="Fugelstad J."/>
            <person name="Gilroy E.M."/>
            <person name="Gnerre S."/>
            <person name="Green P.J."/>
            <person name="Grenville-Briggs L.J."/>
            <person name="Griffith J."/>
            <person name="Grunwald N.J."/>
            <person name="Horn K."/>
            <person name="Horner N.R."/>
            <person name="Hu C.H."/>
            <person name="Huitema E."/>
            <person name="Jeong D.H."/>
            <person name="Jones A.M."/>
            <person name="Jones J.D."/>
            <person name="Jones R.W."/>
            <person name="Karlsson E.K."/>
            <person name="Kunjeti S.G."/>
            <person name="Lamour K."/>
            <person name="Liu Z."/>
            <person name="Ma L."/>
            <person name="Maclean D."/>
            <person name="Chibucos M.C."/>
            <person name="McDonald H."/>
            <person name="McWalters J."/>
            <person name="Meijer H.J."/>
            <person name="Morgan W."/>
            <person name="Morris P.F."/>
            <person name="Munro C.A."/>
            <person name="O'Neill K."/>
            <person name="Ospina-Giraldo M."/>
            <person name="Pinzon A."/>
            <person name="Pritchard L."/>
            <person name="Ramsahoye B."/>
            <person name="Ren Q."/>
            <person name="Restrepo S."/>
            <person name="Roy S."/>
            <person name="Sadanandom A."/>
            <person name="Savidor A."/>
            <person name="Schornack S."/>
            <person name="Schwartz D.C."/>
            <person name="Schumann U.D."/>
            <person name="Schwessinger B."/>
            <person name="Seyer L."/>
            <person name="Sharpe T."/>
            <person name="Silvar C."/>
            <person name="Song J."/>
            <person name="Studholme D.J."/>
            <person name="Sykes S."/>
            <person name="Thines M."/>
            <person name="van de Vondervoort P.J."/>
            <person name="Phuntumart V."/>
            <person name="Wawra S."/>
            <person name="Weide R."/>
            <person name="Win J."/>
            <person name="Young C."/>
            <person name="Zhou S."/>
            <person name="Fry W."/>
            <person name="Meyers B.C."/>
            <person name="van West P."/>
            <person name="Ristaino J."/>
            <person name="Govers F."/>
            <person name="Birch P.R."/>
            <person name="Whisson S.C."/>
            <person name="Judelson H.S."/>
            <person name="Nusbaum C."/>
        </authorList>
    </citation>
    <scope>NUCLEOTIDE SEQUENCE [LARGE SCALE GENOMIC DNA]</scope>
    <source>
        <strain evidence="2">T30-4</strain>
    </source>
</reference>
<accession>D0NYQ8</accession>